<dbReference type="Gene3D" id="3.40.630.30">
    <property type="match status" value="1"/>
</dbReference>
<proteinExistence type="predicted"/>
<dbReference type="InterPro" id="IPR000182">
    <property type="entry name" value="GNAT_dom"/>
</dbReference>
<dbReference type="EMBL" id="JACHFQ010000001">
    <property type="protein sequence ID" value="MBB5224792.1"/>
    <property type="molecule type" value="Genomic_DNA"/>
</dbReference>
<dbReference type="AlphaFoldDB" id="A0A7W8LKS9"/>
<accession>A0A7W8LKS9</accession>
<gene>
    <name evidence="2" type="ORF">HNP76_000132</name>
</gene>
<feature type="domain" description="N-acetyltransferase" evidence="1">
    <location>
        <begin position="145"/>
        <end position="307"/>
    </location>
</feature>
<dbReference type="InterPro" id="IPR016181">
    <property type="entry name" value="Acyl_CoA_acyltransferase"/>
</dbReference>
<evidence type="ECO:0000313" key="3">
    <source>
        <dbReference type="Proteomes" id="UP000518887"/>
    </source>
</evidence>
<sequence>MAFELTKSIIDDIIFSMEDQNAEFVFDAANARVLPLDSLEESETSDFEENENLYPLPAWNSDDGFEIMEKFAESVRVPKVRKELQQVLANGRGVFRNFKNVLKQYPHIEKRFHAFKESEMRAVVVDWYNSLRESWGLEKLNQDFEEYNELTQEDFEFHPYNHQKDNDCVLSEAKLIAEEIKSDFAGNKAKAIAHFWLRKFNYETPSDIDGIICRTLSDEFAGCILFSKCESFAEKVVALTAVFVNQNYRGLGITRELFSRGISYLKRCGIQSFIIVDSVIPDYLEPLLARCGFEKKGSAYMLELTDK</sequence>
<dbReference type="CDD" id="cd04301">
    <property type="entry name" value="NAT_SF"/>
    <property type="match status" value="1"/>
</dbReference>
<dbReference type="RefSeq" id="WP_184656431.1">
    <property type="nucleotide sequence ID" value="NZ_JACHFQ010000001.1"/>
</dbReference>
<dbReference type="Proteomes" id="UP000518887">
    <property type="component" value="Unassembled WGS sequence"/>
</dbReference>
<evidence type="ECO:0000313" key="2">
    <source>
        <dbReference type="EMBL" id="MBB5224792.1"/>
    </source>
</evidence>
<keyword evidence="3" id="KW-1185">Reference proteome</keyword>
<dbReference type="Pfam" id="PF00583">
    <property type="entry name" value="Acetyltransf_1"/>
    <property type="match status" value="1"/>
</dbReference>
<keyword evidence="2" id="KW-0808">Transferase</keyword>
<dbReference type="PROSITE" id="PS51186">
    <property type="entry name" value="GNAT"/>
    <property type="match status" value="1"/>
</dbReference>
<evidence type="ECO:0000259" key="1">
    <source>
        <dbReference type="PROSITE" id="PS51186"/>
    </source>
</evidence>
<protein>
    <submittedName>
        <fullName evidence="2">Putative N-acetyltransferase YhbS</fullName>
    </submittedName>
</protein>
<name>A0A7W8LKS9_9SPIR</name>
<organism evidence="2 3">
    <name type="scientific">Treponema ruminis</name>
    <dbReference type="NCBI Taxonomy" id="744515"/>
    <lineage>
        <taxon>Bacteria</taxon>
        <taxon>Pseudomonadati</taxon>
        <taxon>Spirochaetota</taxon>
        <taxon>Spirochaetia</taxon>
        <taxon>Spirochaetales</taxon>
        <taxon>Treponemataceae</taxon>
        <taxon>Treponema</taxon>
    </lineage>
</organism>
<dbReference type="SUPFAM" id="SSF55729">
    <property type="entry name" value="Acyl-CoA N-acyltransferases (Nat)"/>
    <property type="match status" value="1"/>
</dbReference>
<comment type="caution">
    <text evidence="2">The sequence shown here is derived from an EMBL/GenBank/DDBJ whole genome shotgun (WGS) entry which is preliminary data.</text>
</comment>
<dbReference type="GO" id="GO:0016747">
    <property type="term" value="F:acyltransferase activity, transferring groups other than amino-acyl groups"/>
    <property type="evidence" value="ECO:0007669"/>
    <property type="project" value="InterPro"/>
</dbReference>
<reference evidence="2 3" key="1">
    <citation type="submission" date="2020-08" db="EMBL/GenBank/DDBJ databases">
        <title>Genomic Encyclopedia of Type Strains, Phase IV (KMG-IV): sequencing the most valuable type-strain genomes for metagenomic binning, comparative biology and taxonomic classification.</title>
        <authorList>
            <person name="Goeker M."/>
        </authorList>
    </citation>
    <scope>NUCLEOTIDE SEQUENCE [LARGE SCALE GENOMIC DNA]</scope>
    <source>
        <strain evidence="2 3">DSM 103462</strain>
    </source>
</reference>